<sequence>MRLVSRGASSDRHPAIGFVRWQILASARSLASLAALGAALSLITPSTSAFAQVSASSNSTDAGYAVLADTMPAAAAAPETAAADSEDRTSIEVLNTPADVVSMTDIPLDDQVLARQRGGANGLTMVAATPQLTHGSSVTLWDEIAPPAPLPVPVDAARAAQNNVASYLRK</sequence>
<proteinExistence type="predicted"/>
<gene>
    <name evidence="1" type="ORF">LMG29542_01977</name>
</gene>
<organism evidence="1 2">
    <name type="scientific">Paraburkholderia humisilvae</name>
    <dbReference type="NCBI Taxonomy" id="627669"/>
    <lineage>
        <taxon>Bacteria</taxon>
        <taxon>Pseudomonadati</taxon>
        <taxon>Pseudomonadota</taxon>
        <taxon>Betaproteobacteria</taxon>
        <taxon>Burkholderiales</taxon>
        <taxon>Burkholderiaceae</taxon>
        <taxon>Paraburkholderia</taxon>
    </lineage>
</organism>
<protein>
    <submittedName>
        <fullName evidence="1">Uncharacterized protein</fullName>
    </submittedName>
</protein>
<dbReference type="RefSeq" id="WP_246355787.1">
    <property type="nucleotide sequence ID" value="NZ_CADIKH010000008.1"/>
</dbReference>
<name>A0A6J5DG84_9BURK</name>
<evidence type="ECO:0000313" key="2">
    <source>
        <dbReference type="Proteomes" id="UP000494363"/>
    </source>
</evidence>
<keyword evidence="2" id="KW-1185">Reference proteome</keyword>
<reference evidence="1 2" key="1">
    <citation type="submission" date="2020-04" db="EMBL/GenBank/DDBJ databases">
        <authorList>
            <person name="De Canck E."/>
        </authorList>
    </citation>
    <scope>NUCLEOTIDE SEQUENCE [LARGE SCALE GENOMIC DNA]</scope>
    <source>
        <strain evidence="1 2">LMG 29542</strain>
    </source>
</reference>
<evidence type="ECO:0000313" key="1">
    <source>
        <dbReference type="EMBL" id="CAB3753259.1"/>
    </source>
</evidence>
<accession>A0A6J5DG84</accession>
<dbReference type="AlphaFoldDB" id="A0A6J5DG84"/>
<dbReference type="EMBL" id="CADIKH010000008">
    <property type="protein sequence ID" value="CAB3753259.1"/>
    <property type="molecule type" value="Genomic_DNA"/>
</dbReference>
<dbReference type="Proteomes" id="UP000494363">
    <property type="component" value="Unassembled WGS sequence"/>
</dbReference>